<keyword evidence="5 7" id="KW-1133">Transmembrane helix</keyword>
<dbReference type="EMBL" id="BDFE01000006">
    <property type="protein sequence ID" value="GAU07649.1"/>
    <property type="molecule type" value="Genomic_DNA"/>
</dbReference>
<dbReference type="OrthoDB" id="9806522at2"/>
<dbReference type="PANTHER" id="PTHR43840">
    <property type="entry name" value="MITOCHONDRIAL METAL TRANSPORTER 1-RELATED"/>
    <property type="match status" value="1"/>
</dbReference>
<organism evidence="10 11">
    <name type="scientific">Desulfoplanes formicivorans</name>
    <dbReference type="NCBI Taxonomy" id="1592317"/>
    <lineage>
        <taxon>Bacteria</taxon>
        <taxon>Pseudomonadati</taxon>
        <taxon>Thermodesulfobacteriota</taxon>
        <taxon>Desulfovibrionia</taxon>
        <taxon>Desulfovibrionales</taxon>
        <taxon>Desulfoplanaceae</taxon>
        <taxon>Desulfoplanes</taxon>
    </lineage>
</organism>
<dbReference type="NCBIfam" id="TIGR01297">
    <property type="entry name" value="CDF"/>
    <property type="match status" value="1"/>
</dbReference>
<dbReference type="Gene3D" id="1.20.1510.10">
    <property type="entry name" value="Cation efflux protein transmembrane domain"/>
    <property type="match status" value="1"/>
</dbReference>
<dbReference type="InterPro" id="IPR002524">
    <property type="entry name" value="Cation_efflux"/>
</dbReference>
<dbReference type="InterPro" id="IPR036837">
    <property type="entry name" value="Cation_efflux_CTD_sf"/>
</dbReference>
<evidence type="ECO:0000313" key="10">
    <source>
        <dbReference type="EMBL" id="GAU07649.1"/>
    </source>
</evidence>
<comment type="subcellular location">
    <subcellularLocation>
        <location evidence="1">Membrane</location>
        <topology evidence="1">Multi-pass membrane protein</topology>
    </subcellularLocation>
</comment>
<feature type="transmembrane region" description="Helical" evidence="7">
    <location>
        <begin position="186"/>
        <end position="204"/>
    </location>
</feature>
<dbReference type="FunFam" id="1.20.1510.10:FF:000006">
    <property type="entry name" value="Divalent cation efflux transporter"/>
    <property type="match status" value="1"/>
</dbReference>
<keyword evidence="3" id="KW-0813">Transport</keyword>
<comment type="caution">
    <text evidence="10">The sequence shown here is derived from an EMBL/GenBank/DDBJ whole genome shotgun (WGS) entry which is preliminary data.</text>
</comment>
<dbReference type="InterPro" id="IPR027470">
    <property type="entry name" value="Cation_efflux_CTD"/>
</dbReference>
<dbReference type="InterPro" id="IPR050291">
    <property type="entry name" value="CDF_Transporter"/>
</dbReference>
<sequence>MEYTDAMRSYQVRRVTWAGLVVNLGLALFKGLAGYFGASQAVLADGVHSLSDCVTDIAVLIGSHYWSRPPDAEHPYGHGRFETVVTIIIGLALFGAALGIGWEAVQVIKAPTHTIPGWIAVLAAAVSVFVNEALYRWSAYWGREVKSTAVLANAWHHRLDAISSIPAFLAVAGAILIPSWTMLDKLGALLVALLIVQAALRIIWPALKELMDWGAPLEICDKILEVAQGHPEIIDVHRIRTRYQSGSIFADMHIVVDGSIPVNDGHIIAEYVRKTVIREIPEVVDVIVHVDPHQASSMPIEEPCARK</sequence>
<dbReference type="InterPro" id="IPR058533">
    <property type="entry name" value="Cation_efflux_TM"/>
</dbReference>
<feature type="domain" description="Cation efflux protein cytoplasmic" evidence="9">
    <location>
        <begin position="218"/>
        <end position="293"/>
    </location>
</feature>
<dbReference type="SUPFAM" id="SSF160240">
    <property type="entry name" value="Cation efflux protein cytoplasmic domain-like"/>
    <property type="match status" value="1"/>
</dbReference>
<feature type="transmembrane region" description="Helical" evidence="7">
    <location>
        <begin position="159"/>
        <end position="180"/>
    </location>
</feature>
<dbReference type="SUPFAM" id="SSF161111">
    <property type="entry name" value="Cation efflux protein transmembrane domain-like"/>
    <property type="match status" value="1"/>
</dbReference>
<dbReference type="AlphaFoldDB" id="A0A194AFV4"/>
<evidence type="ECO:0000256" key="2">
    <source>
        <dbReference type="ARBA" id="ARBA00008114"/>
    </source>
</evidence>
<dbReference type="GO" id="GO:0016020">
    <property type="term" value="C:membrane"/>
    <property type="evidence" value="ECO:0007669"/>
    <property type="project" value="UniProtKB-SubCell"/>
</dbReference>
<dbReference type="STRING" id="1592317.DPF_0344"/>
<dbReference type="Pfam" id="PF16916">
    <property type="entry name" value="ZT_dimer"/>
    <property type="match status" value="1"/>
</dbReference>
<evidence type="ECO:0000256" key="6">
    <source>
        <dbReference type="ARBA" id="ARBA00023136"/>
    </source>
</evidence>
<evidence type="ECO:0000313" key="11">
    <source>
        <dbReference type="Proteomes" id="UP000095200"/>
    </source>
</evidence>
<proteinExistence type="inferred from homology"/>
<dbReference type="InterPro" id="IPR027469">
    <property type="entry name" value="Cation_efflux_TMD_sf"/>
</dbReference>
<dbReference type="Proteomes" id="UP000095200">
    <property type="component" value="Unassembled WGS sequence"/>
</dbReference>
<dbReference type="RefSeq" id="WP_141721036.1">
    <property type="nucleotide sequence ID" value="NZ_BDFE01000006.1"/>
</dbReference>
<dbReference type="Pfam" id="PF01545">
    <property type="entry name" value="Cation_efflux"/>
    <property type="match status" value="1"/>
</dbReference>
<evidence type="ECO:0000256" key="5">
    <source>
        <dbReference type="ARBA" id="ARBA00022989"/>
    </source>
</evidence>
<protein>
    <submittedName>
        <fullName evidence="10">Uncharacterized protein</fullName>
    </submittedName>
</protein>
<dbReference type="PANTHER" id="PTHR43840:SF15">
    <property type="entry name" value="MITOCHONDRIAL METAL TRANSPORTER 1-RELATED"/>
    <property type="match status" value="1"/>
</dbReference>
<feature type="domain" description="Cation efflux protein transmembrane" evidence="8">
    <location>
        <begin position="17"/>
        <end position="211"/>
    </location>
</feature>
<evidence type="ECO:0000259" key="8">
    <source>
        <dbReference type="Pfam" id="PF01545"/>
    </source>
</evidence>
<feature type="transmembrane region" description="Helical" evidence="7">
    <location>
        <begin position="117"/>
        <end position="138"/>
    </location>
</feature>
<evidence type="ECO:0000256" key="4">
    <source>
        <dbReference type="ARBA" id="ARBA00022692"/>
    </source>
</evidence>
<feature type="transmembrane region" description="Helical" evidence="7">
    <location>
        <begin position="84"/>
        <end position="105"/>
    </location>
</feature>
<evidence type="ECO:0000256" key="7">
    <source>
        <dbReference type="SAM" id="Phobius"/>
    </source>
</evidence>
<evidence type="ECO:0000256" key="3">
    <source>
        <dbReference type="ARBA" id="ARBA00022448"/>
    </source>
</evidence>
<dbReference type="Gene3D" id="3.30.70.1350">
    <property type="entry name" value="Cation efflux protein, cytoplasmic domain"/>
    <property type="match status" value="1"/>
</dbReference>
<name>A0A194AFV4_9BACT</name>
<keyword evidence="4 7" id="KW-0812">Transmembrane</keyword>
<keyword evidence="11" id="KW-1185">Reference proteome</keyword>
<accession>A0A194AFV4</accession>
<comment type="similarity">
    <text evidence="2">Belongs to the cation diffusion facilitator (CDF) transporter (TC 2.A.4) family.</text>
</comment>
<reference evidence="11" key="1">
    <citation type="submission" date="2016-06" db="EMBL/GenBank/DDBJ databases">
        <title>Draft genome sequence of Desulfoplanes formicivorans strain Pf12B.</title>
        <authorList>
            <person name="Watanabe M."/>
            <person name="Kojima H."/>
            <person name="Fukui M."/>
        </authorList>
    </citation>
    <scope>NUCLEOTIDE SEQUENCE [LARGE SCALE GENOMIC DNA]</scope>
    <source>
        <strain evidence="11">Pf12B</strain>
    </source>
</reference>
<dbReference type="GO" id="GO:0008324">
    <property type="term" value="F:monoatomic cation transmembrane transporter activity"/>
    <property type="evidence" value="ECO:0007669"/>
    <property type="project" value="InterPro"/>
</dbReference>
<keyword evidence="6 7" id="KW-0472">Membrane</keyword>
<evidence type="ECO:0000259" key="9">
    <source>
        <dbReference type="Pfam" id="PF16916"/>
    </source>
</evidence>
<gene>
    <name evidence="10" type="ORF">DPF_0344</name>
</gene>
<evidence type="ECO:0000256" key="1">
    <source>
        <dbReference type="ARBA" id="ARBA00004141"/>
    </source>
</evidence>